<dbReference type="PANTHER" id="PTHR37945:SF1">
    <property type="entry name" value="EXTRACELLULAR TUNGSTATE BINDING PROTEIN"/>
    <property type="match status" value="1"/>
</dbReference>
<reference evidence="3" key="1">
    <citation type="submission" date="2020-09" db="EMBL/GenBank/DDBJ databases">
        <title>Comparative genome analyses of four rice-infecting Rhizoctonia solani isolates reveal extensive enrichment of homogalacturonan modification genes.</title>
        <authorList>
            <person name="Lee D.-Y."/>
            <person name="Jeon J."/>
            <person name="Kim K.-T."/>
            <person name="Cheong K."/>
            <person name="Song H."/>
            <person name="Choi G."/>
            <person name="Ko J."/>
            <person name="Opiyo S.O."/>
            <person name="Zuo S."/>
            <person name="Madhav S."/>
            <person name="Lee Y.-H."/>
            <person name="Wang G.-L."/>
        </authorList>
    </citation>
    <scope>NUCLEOTIDE SEQUENCE</scope>
    <source>
        <strain evidence="3">AG1-IA WGL</strain>
    </source>
</reference>
<feature type="chain" id="PRO_5034472906" evidence="1">
    <location>
        <begin position="18"/>
        <end position="375"/>
    </location>
</feature>
<dbReference type="Pfam" id="PF12849">
    <property type="entry name" value="PBP_like_2"/>
    <property type="match status" value="1"/>
</dbReference>
<evidence type="ECO:0000313" key="4">
    <source>
        <dbReference type="Proteomes" id="UP000602905"/>
    </source>
</evidence>
<dbReference type="Proteomes" id="UP000602905">
    <property type="component" value="Unassembled WGS sequence"/>
</dbReference>
<proteinExistence type="predicted"/>
<dbReference type="OrthoDB" id="10260248at2759"/>
<comment type="caution">
    <text evidence="3">The sequence shown here is derived from an EMBL/GenBank/DDBJ whole genome shotgun (WGS) entry which is preliminary data.</text>
</comment>
<dbReference type="Gene3D" id="3.40.190.10">
    <property type="entry name" value="Periplasmic binding protein-like II"/>
    <property type="match status" value="2"/>
</dbReference>
<sequence>MVAASLVLALSSGLAAAALPSRRQSTGNSTECTTGSSIAPSGVYYGVGKNATDGVPVRLRISNGGAGLSGLVGALANAFITYKVDQNKTEGPFAVAWVRGDTTETIKYLGNGEADVGITYNKAAECQAVSDGVAARRVYGFRDHFYLAGPPSNPAGLQEFKSGAQNENILTQFQKIVRTGNNDTLVPPTRFLTRYDKSATNIKDSELFIAVGQVPWAYAYSKWYHQYVAYPIDALVSTIHADTLIPGRLMVFQIAAAKLGEYTITDRGTWLSTPVNVTSQLVRYNEGQDDPAQSAAGQPEGPEDLLLNPAFFLTGTKVCEGNKQLADDFLTWVVSEDGQKVIEDFRGTASPTEWLYTRAPTRNDLKIQNCSITGA</sequence>
<feature type="domain" description="PBP" evidence="2">
    <location>
        <begin position="58"/>
        <end position="336"/>
    </location>
</feature>
<dbReference type="AlphaFoldDB" id="A0A8H7HVV4"/>
<feature type="signal peptide" evidence="1">
    <location>
        <begin position="1"/>
        <end position="17"/>
    </location>
</feature>
<evidence type="ECO:0000259" key="2">
    <source>
        <dbReference type="Pfam" id="PF12849"/>
    </source>
</evidence>
<feature type="non-terminal residue" evidence="3">
    <location>
        <position position="375"/>
    </location>
</feature>
<dbReference type="EMBL" id="JACYCD010000047">
    <property type="protein sequence ID" value="KAF8710610.1"/>
    <property type="molecule type" value="Genomic_DNA"/>
</dbReference>
<evidence type="ECO:0000256" key="1">
    <source>
        <dbReference type="SAM" id="SignalP"/>
    </source>
</evidence>
<dbReference type="InterPro" id="IPR052738">
    <property type="entry name" value="ABC-Tungstate_binding"/>
</dbReference>
<name>A0A8H7HVV4_9AGAM</name>
<keyword evidence="1" id="KW-0732">Signal</keyword>
<dbReference type="PANTHER" id="PTHR37945">
    <property type="entry name" value="EXTRACELLULAR TUNGSTATE BINDING PROTEIN"/>
    <property type="match status" value="1"/>
</dbReference>
<gene>
    <name evidence="3" type="ORF">RHS03_02408</name>
</gene>
<protein>
    <submittedName>
        <fullName evidence="3">PBP superfamily domain</fullName>
    </submittedName>
</protein>
<dbReference type="InterPro" id="IPR024370">
    <property type="entry name" value="PBP_domain"/>
</dbReference>
<dbReference type="SUPFAM" id="SSF53850">
    <property type="entry name" value="Periplasmic binding protein-like II"/>
    <property type="match status" value="1"/>
</dbReference>
<evidence type="ECO:0000313" key="3">
    <source>
        <dbReference type="EMBL" id="KAF8710610.1"/>
    </source>
</evidence>
<organism evidence="3 4">
    <name type="scientific">Rhizoctonia solani</name>
    <dbReference type="NCBI Taxonomy" id="456999"/>
    <lineage>
        <taxon>Eukaryota</taxon>
        <taxon>Fungi</taxon>
        <taxon>Dikarya</taxon>
        <taxon>Basidiomycota</taxon>
        <taxon>Agaricomycotina</taxon>
        <taxon>Agaricomycetes</taxon>
        <taxon>Cantharellales</taxon>
        <taxon>Ceratobasidiaceae</taxon>
        <taxon>Rhizoctonia</taxon>
    </lineage>
</organism>
<accession>A0A8H7HVV4</accession>